<evidence type="ECO:0000313" key="3">
    <source>
        <dbReference type="Proteomes" id="UP000279959"/>
    </source>
</evidence>
<evidence type="ECO:0000313" key="2">
    <source>
        <dbReference type="EMBL" id="BBD97942.1"/>
    </source>
</evidence>
<proteinExistence type="predicted"/>
<evidence type="ECO:0000256" key="1">
    <source>
        <dbReference type="SAM" id="MobiDB-lite"/>
    </source>
</evidence>
<dbReference type="Pfam" id="PF06412">
    <property type="entry name" value="TraD"/>
    <property type="match status" value="1"/>
</dbReference>
<reference evidence="2 3" key="1">
    <citation type="submission" date="2018-05" db="EMBL/GenBank/DDBJ databases">
        <title>Complete Genome Sequence of the Nonylphenol-Degrading Bacterium Sphingobium amiense DSM 16289T.</title>
        <authorList>
            <person name="Ootsuka M."/>
            <person name="Nishizawa T."/>
            <person name="Ohta H."/>
        </authorList>
    </citation>
    <scope>NUCLEOTIDE SEQUENCE [LARGE SCALE GENOMIC DNA]</scope>
    <source>
        <strain evidence="2 3">DSM 16289</strain>
    </source>
</reference>
<organism evidence="2 3">
    <name type="scientific">Sphingobium amiense</name>
    <dbReference type="NCBI Taxonomy" id="135719"/>
    <lineage>
        <taxon>Bacteria</taxon>
        <taxon>Pseudomonadati</taxon>
        <taxon>Pseudomonadota</taxon>
        <taxon>Alphaproteobacteria</taxon>
        <taxon>Sphingomonadales</taxon>
        <taxon>Sphingomonadaceae</taxon>
        <taxon>Sphingobium</taxon>
    </lineage>
</organism>
<dbReference type="Proteomes" id="UP000279959">
    <property type="component" value="Chromosome"/>
</dbReference>
<sequence>MRKPRDFDSELKALADKARQLKERRVQQLGELVIACRADATDAETLAGALLVIAETDDAARKESWRKRGATFFQGNARGRTAGTDRDKGSTTPNDSGAVSA</sequence>
<feature type="compositionally biased region" description="Polar residues" evidence="1">
    <location>
        <begin position="90"/>
        <end position="101"/>
    </location>
</feature>
<accession>A0A494WBM7</accession>
<dbReference type="RefSeq" id="WP_066697306.1">
    <property type="nucleotide sequence ID" value="NZ_AP018664.1"/>
</dbReference>
<dbReference type="AlphaFoldDB" id="A0A494WBM7"/>
<protein>
    <submittedName>
        <fullName evidence="2">Conjugal transfer protein TraD</fullName>
    </submittedName>
</protein>
<gene>
    <name evidence="2" type="ORF">SAMIE_1014430</name>
</gene>
<feature type="region of interest" description="Disordered" evidence="1">
    <location>
        <begin position="70"/>
        <end position="101"/>
    </location>
</feature>
<dbReference type="KEGG" id="sami:SAMIE_1014430"/>
<name>A0A494WBM7_9SPHN</name>
<dbReference type="InterPro" id="IPR009444">
    <property type="entry name" value="Conjugal_tfr_TraD_a-type"/>
</dbReference>
<dbReference type="EMBL" id="AP018664">
    <property type="protein sequence ID" value="BBD97942.1"/>
    <property type="molecule type" value="Genomic_DNA"/>
</dbReference>
<keyword evidence="3" id="KW-1185">Reference proteome</keyword>